<organism evidence="1 2">
    <name type="scientific">Fusarium acutatum</name>
    <dbReference type="NCBI Taxonomy" id="78861"/>
    <lineage>
        <taxon>Eukaryota</taxon>
        <taxon>Fungi</taxon>
        <taxon>Dikarya</taxon>
        <taxon>Ascomycota</taxon>
        <taxon>Pezizomycotina</taxon>
        <taxon>Sordariomycetes</taxon>
        <taxon>Hypocreomycetidae</taxon>
        <taxon>Hypocreales</taxon>
        <taxon>Nectriaceae</taxon>
        <taxon>Fusarium</taxon>
        <taxon>Fusarium fujikuroi species complex</taxon>
    </lineage>
</organism>
<dbReference type="PANTHER" id="PTHR46082">
    <property type="entry name" value="ATP/GTP-BINDING PROTEIN-RELATED"/>
    <property type="match status" value="1"/>
</dbReference>
<proteinExistence type="predicted"/>
<protein>
    <submittedName>
        <fullName evidence="1">Purine and uridine phosphorylase</fullName>
    </submittedName>
</protein>
<dbReference type="EMBL" id="JAADJF010000475">
    <property type="protein sequence ID" value="KAF4416245.1"/>
    <property type="molecule type" value="Genomic_DNA"/>
</dbReference>
<dbReference type="OrthoDB" id="1577640at2759"/>
<dbReference type="AlphaFoldDB" id="A0A8H4NEJ8"/>
<dbReference type="InterPro" id="IPR053137">
    <property type="entry name" value="NLR-like"/>
</dbReference>
<dbReference type="Gene3D" id="3.40.50.1580">
    <property type="entry name" value="Nucleoside phosphorylase domain"/>
    <property type="match status" value="1"/>
</dbReference>
<name>A0A8H4NEJ8_9HYPO</name>
<dbReference type="GO" id="GO:0009116">
    <property type="term" value="P:nucleoside metabolic process"/>
    <property type="evidence" value="ECO:0007669"/>
    <property type="project" value="InterPro"/>
</dbReference>
<dbReference type="PANTHER" id="PTHR46082:SF6">
    <property type="entry name" value="AAA+ ATPASE DOMAIN-CONTAINING PROTEIN-RELATED"/>
    <property type="match status" value="1"/>
</dbReference>
<dbReference type="GO" id="GO:0003824">
    <property type="term" value="F:catalytic activity"/>
    <property type="evidence" value="ECO:0007669"/>
    <property type="project" value="InterPro"/>
</dbReference>
<dbReference type="Proteomes" id="UP000536711">
    <property type="component" value="Unassembled WGS sequence"/>
</dbReference>
<comment type="caution">
    <text evidence="1">The sequence shown here is derived from an EMBL/GenBank/DDBJ whole genome shotgun (WGS) entry which is preliminary data.</text>
</comment>
<evidence type="ECO:0000313" key="1">
    <source>
        <dbReference type="EMBL" id="KAF4416245.1"/>
    </source>
</evidence>
<gene>
    <name evidence="1" type="ORF">FACUT_12746</name>
</gene>
<keyword evidence="2" id="KW-1185">Reference proteome</keyword>
<sequence>MTLKQGEGPYLTMTIRSDGPHKSCNILLSFPNIHIGLMVSISGGVPTTGNDVRLRDVVVGGLVIQYDLGKTVRVGKFERMSDTVKSPPDHLVAAVKSLQVGQDLQPSWVSGILVEVCAKHPLPFLIGSPTADQFI</sequence>
<evidence type="ECO:0000313" key="2">
    <source>
        <dbReference type="Proteomes" id="UP000536711"/>
    </source>
</evidence>
<dbReference type="InterPro" id="IPR035994">
    <property type="entry name" value="Nucleoside_phosphorylase_sf"/>
</dbReference>
<reference evidence="1 2" key="1">
    <citation type="submission" date="2020-01" db="EMBL/GenBank/DDBJ databases">
        <title>Identification and distribution of gene clusters putatively required for synthesis of sphingolipid metabolism inhibitors in phylogenetically diverse species of the filamentous fungus Fusarium.</title>
        <authorList>
            <person name="Kim H.-S."/>
            <person name="Busman M."/>
            <person name="Brown D.W."/>
            <person name="Divon H."/>
            <person name="Uhlig S."/>
            <person name="Proctor R.H."/>
        </authorList>
    </citation>
    <scope>NUCLEOTIDE SEQUENCE [LARGE SCALE GENOMIC DNA]</scope>
    <source>
        <strain evidence="1 2">NRRL 13308</strain>
    </source>
</reference>
<accession>A0A8H4NEJ8</accession>